<feature type="binding site" evidence="2">
    <location>
        <position position="77"/>
    </location>
    <ligand>
        <name>substrate</name>
    </ligand>
</feature>
<dbReference type="Gene3D" id="2.160.10.10">
    <property type="entry name" value="Hexapeptide repeat proteins"/>
    <property type="match status" value="1"/>
</dbReference>
<proteinExistence type="predicted"/>
<dbReference type="SUPFAM" id="SSF51161">
    <property type="entry name" value="Trimeric LpxA-like enzymes"/>
    <property type="match status" value="1"/>
</dbReference>
<dbReference type="AlphaFoldDB" id="A0A923RSD2"/>
<keyword evidence="5" id="KW-1185">Reference proteome</keyword>
<evidence type="ECO:0000313" key="5">
    <source>
        <dbReference type="Proteomes" id="UP000606720"/>
    </source>
</evidence>
<reference evidence="4" key="1">
    <citation type="submission" date="2020-08" db="EMBL/GenBank/DDBJ databases">
        <title>Genome public.</title>
        <authorList>
            <person name="Liu C."/>
            <person name="Sun Q."/>
        </authorList>
    </citation>
    <scope>NUCLEOTIDE SEQUENCE</scope>
    <source>
        <strain evidence="4">BX1005</strain>
    </source>
</reference>
<feature type="domain" description="PglD N-terminal" evidence="3">
    <location>
        <begin position="5"/>
        <end position="89"/>
    </location>
</feature>
<organism evidence="4 5">
    <name type="scientific">Roseburia zhanii</name>
    <dbReference type="NCBI Taxonomy" id="2763064"/>
    <lineage>
        <taxon>Bacteria</taxon>
        <taxon>Bacillati</taxon>
        <taxon>Bacillota</taxon>
        <taxon>Clostridia</taxon>
        <taxon>Lachnospirales</taxon>
        <taxon>Lachnospiraceae</taxon>
        <taxon>Roseburia</taxon>
    </lineage>
</organism>
<dbReference type="EMBL" id="JACOPH010000001">
    <property type="protein sequence ID" value="MBC5712645.1"/>
    <property type="molecule type" value="Genomic_DNA"/>
</dbReference>
<dbReference type="PANTHER" id="PTHR43300">
    <property type="entry name" value="ACETYLTRANSFERASE"/>
    <property type="match status" value="1"/>
</dbReference>
<evidence type="ECO:0000256" key="1">
    <source>
        <dbReference type="PIRSR" id="PIRSR620019-1"/>
    </source>
</evidence>
<protein>
    <submittedName>
        <fullName evidence="4">Acetyltransferase</fullName>
    </submittedName>
</protein>
<evidence type="ECO:0000256" key="2">
    <source>
        <dbReference type="PIRSR" id="PIRSR620019-2"/>
    </source>
</evidence>
<dbReference type="InterPro" id="IPR050179">
    <property type="entry name" value="Trans_hexapeptide_repeat"/>
</dbReference>
<comment type="caution">
    <text evidence="4">The sequence shown here is derived from an EMBL/GenBank/DDBJ whole genome shotgun (WGS) entry which is preliminary data.</text>
</comment>
<name>A0A923RSD2_9FIRM</name>
<accession>A0A923RSD2</accession>
<dbReference type="InterPro" id="IPR011004">
    <property type="entry name" value="Trimer_LpxA-like_sf"/>
</dbReference>
<evidence type="ECO:0000259" key="3">
    <source>
        <dbReference type="Pfam" id="PF17836"/>
    </source>
</evidence>
<dbReference type="Proteomes" id="UP000606720">
    <property type="component" value="Unassembled WGS sequence"/>
</dbReference>
<dbReference type="RefSeq" id="WP_186865744.1">
    <property type="nucleotide sequence ID" value="NZ_JACOPH010000001.1"/>
</dbReference>
<feature type="site" description="Increases basicity of active site His" evidence="1">
    <location>
        <position position="146"/>
    </location>
</feature>
<evidence type="ECO:0000313" key="4">
    <source>
        <dbReference type="EMBL" id="MBC5712645.1"/>
    </source>
</evidence>
<dbReference type="PANTHER" id="PTHR43300:SF7">
    <property type="entry name" value="UDP-N-ACETYLBACILLOSAMINE N-ACETYLTRANSFERASE"/>
    <property type="match status" value="1"/>
</dbReference>
<dbReference type="CDD" id="cd03360">
    <property type="entry name" value="LbH_AT_putative"/>
    <property type="match status" value="1"/>
</dbReference>
<dbReference type="Gene3D" id="3.40.50.20">
    <property type="match status" value="1"/>
</dbReference>
<dbReference type="InterPro" id="IPR041561">
    <property type="entry name" value="PglD_N"/>
</dbReference>
<gene>
    <name evidence="4" type="ORF">H8S17_00215</name>
</gene>
<feature type="active site" description="Proton acceptor" evidence="1">
    <location>
        <position position="145"/>
    </location>
</feature>
<dbReference type="InterPro" id="IPR020019">
    <property type="entry name" value="AcTrfase_PglD-like"/>
</dbReference>
<sequence>MNQAVLIGSGGCMRELVWQIQELNKLTPTWEILGYIDEKLPENGRGVVVGKEMITYLGNDDYLLGKTEDTNVFICVGPPLLRKKIADRLMQNPNLHFPNLILSNTRICEDVQMGKGCMISMDAAISTNVTLGDFVFLNLRSSISHDGRIGDFVTLSPDVTLAGNVTVGNFCELGLGTKIIQGIWIGGHTVTGAGSVVVQDIAGNCTIMGVPAKERDRR</sequence>
<dbReference type="Pfam" id="PF17836">
    <property type="entry name" value="PglD_N"/>
    <property type="match status" value="1"/>
</dbReference>